<dbReference type="SUPFAM" id="SSF52540">
    <property type="entry name" value="P-loop containing nucleoside triphosphate hydrolases"/>
    <property type="match status" value="1"/>
</dbReference>
<dbReference type="InterPro" id="IPR000863">
    <property type="entry name" value="Sulfotransferase_dom"/>
</dbReference>
<feature type="domain" description="Sulfotransferase" evidence="1">
    <location>
        <begin position="9"/>
        <end position="229"/>
    </location>
</feature>
<evidence type="ECO:0000313" key="2">
    <source>
        <dbReference type="EMBL" id="QHT38630.1"/>
    </source>
</evidence>
<dbReference type="EMBL" id="MN738832">
    <property type="protein sequence ID" value="QHT38630.1"/>
    <property type="molecule type" value="Genomic_DNA"/>
</dbReference>
<sequence>MCDSIKTNIILSYPRSGNHLVRFFVEMLSETPTLGCLHNELTDREMFRIKYSEELPFNIRKRKEWSDVYRKVHFIDELEQLNEANKLIFIIRNPREVMLSHSQMNLDIILKDKYEGQEPGQSDRSFTNYFRIIDYYNKCKGKKLLLFYEDNMIDTRGFIEKLYDFLEIDNPEKKKYVLDNIDYLFKASASYSSQGGGNKSKGKTKFYYDKLSEEDKTRFDNWLNPLLEKYPFIKEKYEI</sequence>
<dbReference type="Gene3D" id="3.40.50.300">
    <property type="entry name" value="P-loop containing nucleotide triphosphate hydrolases"/>
    <property type="match status" value="1"/>
</dbReference>
<evidence type="ECO:0000259" key="1">
    <source>
        <dbReference type="Pfam" id="PF00685"/>
    </source>
</evidence>
<dbReference type="InterPro" id="IPR027417">
    <property type="entry name" value="P-loop_NTPase"/>
</dbReference>
<dbReference type="Pfam" id="PF00685">
    <property type="entry name" value="Sulfotransfer_1"/>
    <property type="match status" value="1"/>
</dbReference>
<dbReference type="AlphaFoldDB" id="A0A6C0FFV5"/>
<protein>
    <recommendedName>
        <fullName evidence="1">Sulfotransferase domain-containing protein</fullName>
    </recommendedName>
</protein>
<proteinExistence type="predicted"/>
<dbReference type="GO" id="GO:0008146">
    <property type="term" value="F:sulfotransferase activity"/>
    <property type="evidence" value="ECO:0007669"/>
    <property type="project" value="InterPro"/>
</dbReference>
<name>A0A6C0FFV5_9ZZZZ</name>
<accession>A0A6C0FFV5</accession>
<reference evidence="2" key="1">
    <citation type="journal article" date="2020" name="Nature">
        <title>Giant virus diversity and host interactions through global metagenomics.</title>
        <authorList>
            <person name="Schulz F."/>
            <person name="Roux S."/>
            <person name="Paez-Espino D."/>
            <person name="Jungbluth S."/>
            <person name="Walsh D.A."/>
            <person name="Denef V.J."/>
            <person name="McMahon K.D."/>
            <person name="Konstantinidis K.T."/>
            <person name="Eloe-Fadrosh E.A."/>
            <person name="Kyrpides N.C."/>
            <person name="Woyke T."/>
        </authorList>
    </citation>
    <scope>NUCLEOTIDE SEQUENCE</scope>
    <source>
        <strain evidence="2">GVMAG-S-ERX556106-38</strain>
    </source>
</reference>
<organism evidence="2">
    <name type="scientific">viral metagenome</name>
    <dbReference type="NCBI Taxonomy" id="1070528"/>
    <lineage>
        <taxon>unclassified sequences</taxon>
        <taxon>metagenomes</taxon>
        <taxon>organismal metagenomes</taxon>
    </lineage>
</organism>